<dbReference type="InterPro" id="IPR029000">
    <property type="entry name" value="Cyclophilin-like_dom_sf"/>
</dbReference>
<dbReference type="RefSeq" id="WP_188676678.1">
    <property type="nucleotide sequence ID" value="NZ_BMJH01000003.1"/>
</dbReference>
<keyword evidence="1" id="KW-0547">Nucleotide-binding</keyword>
<comment type="caution">
    <text evidence="5">The sequence shown here is derived from an EMBL/GenBank/DDBJ whole genome shotgun (WGS) entry which is preliminary data.</text>
</comment>
<dbReference type="SUPFAM" id="SSF50891">
    <property type="entry name" value="Cyclophilin-like"/>
    <property type="match status" value="1"/>
</dbReference>
<evidence type="ECO:0000313" key="6">
    <source>
        <dbReference type="Proteomes" id="UP000641514"/>
    </source>
</evidence>
<evidence type="ECO:0000259" key="4">
    <source>
        <dbReference type="SMART" id="SM00797"/>
    </source>
</evidence>
<accession>A0A916XJ78</accession>
<keyword evidence="2 5" id="KW-0378">Hydrolase</keyword>
<proteinExistence type="predicted"/>
<dbReference type="InterPro" id="IPR052708">
    <property type="entry name" value="PxpC"/>
</dbReference>
<keyword evidence="3" id="KW-0067">ATP-binding</keyword>
<dbReference type="GO" id="GO:0005524">
    <property type="term" value="F:ATP binding"/>
    <property type="evidence" value="ECO:0007669"/>
    <property type="project" value="UniProtKB-KW"/>
</dbReference>
<protein>
    <submittedName>
        <fullName evidence="5">Allophanate hydrolase</fullName>
    </submittedName>
</protein>
<sequence>MTATLIVLTTGPFATIQDGGRPGHSADGVTWSGAADHGAFAAANRLVGNTERAPCVEITLGGFKAKATSTMLCAITGPTVPATINGTSHPANHSFVLNTGDVLSIGAPPAGCRNYLAVRGGFVAERTLGSCSTDTLSGLGPPVVKSGDHLCIGPSEGTLWPAATSLPHRWHPHRTAPLLVAASPRTTWFTPAAIRALTTTAYTVSTDSNRVGVRLNGHKLTRQRTDELPSEGMVPGAIQVPPDGQPVVFLRDHPVTGGYPVIGVVINVDAVAQLRPGDETHFRWS</sequence>
<gene>
    <name evidence="5" type="ORF">GCM10011410_29680</name>
</gene>
<evidence type="ECO:0000256" key="2">
    <source>
        <dbReference type="ARBA" id="ARBA00022801"/>
    </source>
</evidence>
<dbReference type="PANTHER" id="PTHR43309">
    <property type="entry name" value="5-OXOPROLINASE SUBUNIT C"/>
    <property type="match status" value="1"/>
</dbReference>
<dbReference type="Pfam" id="PF02626">
    <property type="entry name" value="CT_A_B"/>
    <property type="match status" value="1"/>
</dbReference>
<dbReference type="GO" id="GO:0016787">
    <property type="term" value="F:hydrolase activity"/>
    <property type="evidence" value="ECO:0007669"/>
    <property type="project" value="UniProtKB-KW"/>
</dbReference>
<dbReference type="EMBL" id="BMJH01000003">
    <property type="protein sequence ID" value="GGC74441.1"/>
    <property type="molecule type" value="Genomic_DNA"/>
</dbReference>
<evidence type="ECO:0000256" key="3">
    <source>
        <dbReference type="ARBA" id="ARBA00022840"/>
    </source>
</evidence>
<organism evidence="5 6">
    <name type="scientific">Hoyosella rhizosphaerae</name>
    <dbReference type="NCBI Taxonomy" id="1755582"/>
    <lineage>
        <taxon>Bacteria</taxon>
        <taxon>Bacillati</taxon>
        <taxon>Actinomycetota</taxon>
        <taxon>Actinomycetes</taxon>
        <taxon>Mycobacteriales</taxon>
        <taxon>Hoyosellaceae</taxon>
        <taxon>Hoyosella</taxon>
    </lineage>
</organism>
<reference evidence="5" key="1">
    <citation type="journal article" date="2014" name="Int. J. Syst. Evol. Microbiol.">
        <title>Complete genome sequence of Corynebacterium casei LMG S-19264T (=DSM 44701T), isolated from a smear-ripened cheese.</title>
        <authorList>
            <consortium name="US DOE Joint Genome Institute (JGI-PGF)"/>
            <person name="Walter F."/>
            <person name="Albersmeier A."/>
            <person name="Kalinowski J."/>
            <person name="Ruckert C."/>
        </authorList>
    </citation>
    <scope>NUCLEOTIDE SEQUENCE</scope>
    <source>
        <strain evidence="5">CGMCC 1.15478</strain>
    </source>
</reference>
<dbReference type="AlphaFoldDB" id="A0A916XJ78"/>
<dbReference type="InterPro" id="IPR003778">
    <property type="entry name" value="CT_A_B"/>
</dbReference>
<evidence type="ECO:0000256" key="1">
    <source>
        <dbReference type="ARBA" id="ARBA00022741"/>
    </source>
</evidence>
<feature type="domain" description="Carboxyltransferase" evidence="4">
    <location>
        <begin position="26"/>
        <end position="284"/>
    </location>
</feature>
<keyword evidence="6" id="KW-1185">Reference proteome</keyword>
<dbReference type="Gene3D" id="2.40.100.10">
    <property type="entry name" value="Cyclophilin-like"/>
    <property type="match status" value="1"/>
</dbReference>
<dbReference type="NCBIfam" id="TIGR00724">
    <property type="entry name" value="urea_amlyse_rel"/>
    <property type="match status" value="1"/>
</dbReference>
<evidence type="ECO:0000313" key="5">
    <source>
        <dbReference type="EMBL" id="GGC74441.1"/>
    </source>
</evidence>
<dbReference type="PANTHER" id="PTHR43309:SF3">
    <property type="entry name" value="5-OXOPROLINASE SUBUNIT C"/>
    <property type="match status" value="1"/>
</dbReference>
<dbReference type="SMART" id="SM00797">
    <property type="entry name" value="AHS2"/>
    <property type="match status" value="1"/>
</dbReference>
<dbReference type="Proteomes" id="UP000641514">
    <property type="component" value="Unassembled WGS sequence"/>
</dbReference>
<name>A0A916XJ78_9ACTN</name>
<reference evidence="5" key="2">
    <citation type="submission" date="2020-09" db="EMBL/GenBank/DDBJ databases">
        <authorList>
            <person name="Sun Q."/>
            <person name="Zhou Y."/>
        </authorList>
    </citation>
    <scope>NUCLEOTIDE SEQUENCE</scope>
    <source>
        <strain evidence="5">CGMCC 1.15478</strain>
    </source>
</reference>